<proteinExistence type="predicted"/>
<evidence type="ECO:0000313" key="3">
    <source>
        <dbReference type="Proteomes" id="UP000052978"/>
    </source>
</evidence>
<dbReference type="EMBL" id="KE164837">
    <property type="protein sequence ID" value="EPQ20413.1"/>
    <property type="molecule type" value="Genomic_DNA"/>
</dbReference>
<sequence>MTGVPFTRSEGFHSPRQPLTPPALCSGTPSAQAPLLPQVPPLSTPGAGIPTGPFLCWEGAHRPSARTCTQGQALAGGQGGRFF</sequence>
<accession>S7QAG5</accession>
<dbReference type="AlphaFoldDB" id="S7QAG5"/>
<reference evidence="2 3" key="1">
    <citation type="journal article" date="2013" name="Nat. Commun.">
        <title>Genome analysis reveals insights into physiology and longevity of the Brandt's bat Myotis brandtii.</title>
        <authorList>
            <person name="Seim I."/>
            <person name="Fang X."/>
            <person name="Xiong Z."/>
            <person name="Lobanov A.V."/>
            <person name="Huang Z."/>
            <person name="Ma S."/>
            <person name="Feng Y."/>
            <person name="Turanov A.A."/>
            <person name="Zhu Y."/>
            <person name="Lenz T.L."/>
            <person name="Gerashchenko M.V."/>
            <person name="Fan D."/>
            <person name="Hee Yim S."/>
            <person name="Yao X."/>
            <person name="Jordan D."/>
            <person name="Xiong Y."/>
            <person name="Ma Y."/>
            <person name="Lyapunov A.N."/>
            <person name="Chen G."/>
            <person name="Kulakova O.I."/>
            <person name="Sun Y."/>
            <person name="Lee S.G."/>
            <person name="Bronson R.T."/>
            <person name="Moskalev A.A."/>
            <person name="Sunyaev S.R."/>
            <person name="Zhang G."/>
            <person name="Krogh A."/>
            <person name="Wang J."/>
            <person name="Gladyshev V.N."/>
        </authorList>
    </citation>
    <scope>NUCLEOTIDE SEQUENCE [LARGE SCALE GENOMIC DNA]</scope>
</reference>
<feature type="region of interest" description="Disordered" evidence="1">
    <location>
        <begin position="1"/>
        <end position="44"/>
    </location>
</feature>
<evidence type="ECO:0000313" key="2">
    <source>
        <dbReference type="EMBL" id="EPQ20413.1"/>
    </source>
</evidence>
<protein>
    <submittedName>
        <fullName evidence="2">Uncharacterized protein</fullName>
    </submittedName>
</protein>
<evidence type="ECO:0000256" key="1">
    <source>
        <dbReference type="SAM" id="MobiDB-lite"/>
    </source>
</evidence>
<keyword evidence="3" id="KW-1185">Reference proteome</keyword>
<gene>
    <name evidence="2" type="ORF">D623_10021507</name>
</gene>
<organism evidence="2 3">
    <name type="scientific">Myotis brandtii</name>
    <name type="common">Brandt's bat</name>
    <dbReference type="NCBI Taxonomy" id="109478"/>
    <lineage>
        <taxon>Eukaryota</taxon>
        <taxon>Metazoa</taxon>
        <taxon>Chordata</taxon>
        <taxon>Craniata</taxon>
        <taxon>Vertebrata</taxon>
        <taxon>Euteleostomi</taxon>
        <taxon>Mammalia</taxon>
        <taxon>Eutheria</taxon>
        <taxon>Laurasiatheria</taxon>
        <taxon>Chiroptera</taxon>
        <taxon>Yangochiroptera</taxon>
        <taxon>Vespertilionidae</taxon>
        <taxon>Myotis</taxon>
    </lineage>
</organism>
<name>S7QAG5_MYOBR</name>
<dbReference type="Proteomes" id="UP000052978">
    <property type="component" value="Unassembled WGS sequence"/>
</dbReference>